<keyword evidence="8" id="KW-1133">Transmembrane helix</keyword>
<proteinExistence type="inferred from homology"/>
<dbReference type="SUPFAM" id="SSF53901">
    <property type="entry name" value="Thiolase-like"/>
    <property type="match status" value="2"/>
</dbReference>
<keyword evidence="15" id="KW-0012">Acyltransferase</keyword>
<evidence type="ECO:0000256" key="12">
    <source>
        <dbReference type="ARBA" id="ARBA00041756"/>
    </source>
</evidence>
<gene>
    <name evidence="15" type="ORF">ABID16_004024</name>
</gene>
<dbReference type="InterPro" id="IPR014031">
    <property type="entry name" value="Ketoacyl_synth_C"/>
</dbReference>
<dbReference type="Gene3D" id="3.40.47.10">
    <property type="match status" value="2"/>
</dbReference>
<evidence type="ECO:0000256" key="6">
    <source>
        <dbReference type="ARBA" id="ARBA00022679"/>
    </source>
</evidence>
<keyword evidence="6 13" id="KW-0808">Transferase</keyword>
<dbReference type="InterPro" id="IPR016039">
    <property type="entry name" value="Thiolase-like"/>
</dbReference>
<dbReference type="InterPro" id="IPR000794">
    <property type="entry name" value="Beta-ketoacyl_synthase"/>
</dbReference>
<evidence type="ECO:0000256" key="13">
    <source>
        <dbReference type="RuleBase" id="RU003694"/>
    </source>
</evidence>
<dbReference type="RefSeq" id="WP_354558138.1">
    <property type="nucleotide sequence ID" value="NZ_JBEPMB010000008.1"/>
</dbReference>
<keyword evidence="3" id="KW-0536">Nodulation</keyword>
<feature type="domain" description="Ketosynthase family 3 (KS3)" evidence="14">
    <location>
        <begin position="1"/>
        <end position="395"/>
    </location>
</feature>
<comment type="caution">
    <text evidence="15">The sequence shown here is derived from an EMBL/GenBank/DDBJ whole genome shotgun (WGS) entry which is preliminary data.</text>
</comment>
<dbReference type="InterPro" id="IPR014030">
    <property type="entry name" value="Ketoacyl_synth_N"/>
</dbReference>
<dbReference type="Pfam" id="PF02801">
    <property type="entry name" value="Ketoacyl-synt_C"/>
    <property type="match status" value="1"/>
</dbReference>
<comment type="similarity">
    <text evidence="2 13">Belongs to the thiolase-like superfamily. Beta-ketoacyl-ACP synthases family.</text>
</comment>
<evidence type="ECO:0000259" key="14">
    <source>
        <dbReference type="PROSITE" id="PS52004"/>
    </source>
</evidence>
<protein>
    <recommendedName>
        <fullName evidence="11">Nodulation protein E</fullName>
    </recommendedName>
    <alternativeName>
        <fullName evidence="12">Host-specificity of nodulation protein B</fullName>
    </alternativeName>
</protein>
<keyword evidence="7" id="KW-0812">Transmembrane</keyword>
<dbReference type="InterPro" id="IPR020841">
    <property type="entry name" value="PKS_Beta-ketoAc_synthase_dom"/>
</dbReference>
<keyword evidence="16" id="KW-1185">Reference proteome</keyword>
<dbReference type="PANTHER" id="PTHR11712">
    <property type="entry name" value="POLYKETIDE SYNTHASE-RELATED"/>
    <property type="match status" value="1"/>
</dbReference>
<evidence type="ECO:0000256" key="5">
    <source>
        <dbReference type="ARBA" id="ARBA00022519"/>
    </source>
</evidence>
<evidence type="ECO:0000256" key="8">
    <source>
        <dbReference type="ARBA" id="ARBA00022989"/>
    </source>
</evidence>
<evidence type="ECO:0000256" key="1">
    <source>
        <dbReference type="ARBA" id="ARBA00004533"/>
    </source>
</evidence>
<evidence type="ECO:0000256" key="2">
    <source>
        <dbReference type="ARBA" id="ARBA00008467"/>
    </source>
</evidence>
<keyword evidence="5" id="KW-0997">Cell inner membrane</keyword>
<dbReference type="PROSITE" id="PS52004">
    <property type="entry name" value="KS3_2"/>
    <property type="match status" value="1"/>
</dbReference>
<dbReference type="PROSITE" id="PS00606">
    <property type="entry name" value="KS3_1"/>
    <property type="match status" value="1"/>
</dbReference>
<evidence type="ECO:0000256" key="10">
    <source>
        <dbReference type="ARBA" id="ARBA00037576"/>
    </source>
</evidence>
<evidence type="ECO:0000256" key="7">
    <source>
        <dbReference type="ARBA" id="ARBA00022692"/>
    </source>
</evidence>
<sequence length="395" mass="39915">MREVVATGLGVVAPGAGDVPAFWNVLRRGQAITAPPSALPDGKIRVAEVTDPTLTDRLPVKAAALDRSAQLAVLASGEALAMAAINSDNTDLTRVAVIIGNGGAGLTSLDEQFYRLYHDGQPRPHPMSVSKSMSSSSASWVSIAYGLKGPTFVIASACASGTHAIGIGAELIKSGLADVAVVGGAEAPLTRGTMLAWDSMRILAPDVCRPFSKGRLGLLLGEGAGVVVLESADHARARGAIVLARVAGFACSADAGDMFNPSEQGMALVMNAALKAGGLMPGDVDYINAHGTGTLANDRAETAAIKAAFGAAAPPISASKSVTGHGLGAAGGIEAVATILALQNGEIPPTANYIEPDPECDLDYVPNVARPAGLRAALSNSFAFGGLNASLVFTV</sequence>
<reference evidence="15 16" key="1">
    <citation type="submission" date="2024-06" db="EMBL/GenBank/DDBJ databases">
        <title>Genomic Encyclopedia of Type Strains, Phase IV (KMG-IV): sequencing the most valuable type-strain genomes for metagenomic binning, comparative biology and taxonomic classification.</title>
        <authorList>
            <person name="Goeker M."/>
        </authorList>
    </citation>
    <scope>NUCLEOTIDE SEQUENCE [LARGE SCALE GENOMIC DNA]</scope>
    <source>
        <strain evidence="15 16">DSM 29780</strain>
    </source>
</reference>
<evidence type="ECO:0000256" key="3">
    <source>
        <dbReference type="ARBA" id="ARBA00022458"/>
    </source>
</evidence>
<name>A0ABV2J4J1_9HYPH</name>
<evidence type="ECO:0000313" key="15">
    <source>
        <dbReference type="EMBL" id="MET3615677.1"/>
    </source>
</evidence>
<evidence type="ECO:0000313" key="16">
    <source>
        <dbReference type="Proteomes" id="UP001549047"/>
    </source>
</evidence>
<dbReference type="Proteomes" id="UP001549047">
    <property type="component" value="Unassembled WGS sequence"/>
</dbReference>
<comment type="function">
    <text evidence="10">Proposed to synthesize NOD factor fatty acyl chain. Involved in the synthesis of a highly unsaturated fatty acid moiety, which forms part of a lipo-oligosaccharide that is responsible for host specificity.</text>
</comment>
<dbReference type="InterPro" id="IPR018201">
    <property type="entry name" value="Ketoacyl_synth_AS"/>
</dbReference>
<organism evidence="15 16">
    <name type="scientific">Rhizobium aquaticum</name>
    <dbReference type="NCBI Taxonomy" id="1549636"/>
    <lineage>
        <taxon>Bacteria</taxon>
        <taxon>Pseudomonadati</taxon>
        <taxon>Pseudomonadota</taxon>
        <taxon>Alphaproteobacteria</taxon>
        <taxon>Hyphomicrobiales</taxon>
        <taxon>Rhizobiaceae</taxon>
        <taxon>Rhizobium/Agrobacterium group</taxon>
        <taxon>Rhizobium</taxon>
    </lineage>
</organism>
<comment type="subcellular location">
    <subcellularLocation>
        <location evidence="1">Cell inner membrane</location>
    </subcellularLocation>
</comment>
<dbReference type="CDD" id="cd00834">
    <property type="entry name" value="KAS_I_II"/>
    <property type="match status" value="1"/>
</dbReference>
<evidence type="ECO:0000256" key="4">
    <source>
        <dbReference type="ARBA" id="ARBA00022475"/>
    </source>
</evidence>
<dbReference type="SMART" id="SM00825">
    <property type="entry name" value="PKS_KS"/>
    <property type="match status" value="1"/>
</dbReference>
<evidence type="ECO:0000256" key="11">
    <source>
        <dbReference type="ARBA" id="ARBA00039445"/>
    </source>
</evidence>
<evidence type="ECO:0000256" key="9">
    <source>
        <dbReference type="ARBA" id="ARBA00023136"/>
    </source>
</evidence>
<dbReference type="EMBL" id="JBEPMB010000008">
    <property type="protein sequence ID" value="MET3615677.1"/>
    <property type="molecule type" value="Genomic_DNA"/>
</dbReference>
<dbReference type="Pfam" id="PF00109">
    <property type="entry name" value="ketoacyl-synt"/>
    <property type="match status" value="1"/>
</dbReference>
<accession>A0ABV2J4J1</accession>
<keyword evidence="9" id="KW-0472">Membrane</keyword>
<keyword evidence="4" id="KW-1003">Cell membrane</keyword>
<dbReference type="GO" id="GO:0016746">
    <property type="term" value="F:acyltransferase activity"/>
    <property type="evidence" value="ECO:0007669"/>
    <property type="project" value="UniProtKB-KW"/>
</dbReference>
<dbReference type="PANTHER" id="PTHR11712:SF352">
    <property type="entry name" value="3-OXOACYL-[ACYL-CARRIER-PROTEIN] SYNTHASE"/>
    <property type="match status" value="1"/>
</dbReference>